<evidence type="ECO:0000313" key="2">
    <source>
        <dbReference type="EMBL" id="CZS94918.1"/>
    </source>
</evidence>
<organism evidence="2 3">
    <name type="scientific">Rhynchosporium graminicola</name>
    <dbReference type="NCBI Taxonomy" id="2792576"/>
    <lineage>
        <taxon>Eukaryota</taxon>
        <taxon>Fungi</taxon>
        <taxon>Dikarya</taxon>
        <taxon>Ascomycota</taxon>
        <taxon>Pezizomycotina</taxon>
        <taxon>Leotiomycetes</taxon>
        <taxon>Helotiales</taxon>
        <taxon>Ploettnerulaceae</taxon>
        <taxon>Rhynchosporium</taxon>
    </lineage>
</organism>
<dbReference type="Proteomes" id="UP000178129">
    <property type="component" value="Unassembled WGS sequence"/>
</dbReference>
<protein>
    <submittedName>
        <fullName evidence="2">Uncharacterized protein</fullName>
    </submittedName>
</protein>
<name>A0A1E1KA18_9HELO</name>
<reference evidence="3" key="1">
    <citation type="submission" date="2016-03" db="EMBL/GenBank/DDBJ databases">
        <authorList>
            <person name="Ploux O."/>
        </authorList>
    </citation>
    <scope>NUCLEOTIDE SEQUENCE [LARGE SCALE GENOMIC DNA]</scope>
    <source>
        <strain evidence="3">UK7</strain>
    </source>
</reference>
<gene>
    <name evidence="2" type="ORF">RCO7_14338</name>
</gene>
<evidence type="ECO:0000256" key="1">
    <source>
        <dbReference type="SAM" id="MobiDB-lite"/>
    </source>
</evidence>
<dbReference type="AlphaFoldDB" id="A0A1E1KA18"/>
<comment type="caution">
    <text evidence="2">The sequence shown here is derived from an EMBL/GenBank/DDBJ whole genome shotgun (WGS) entry which is preliminary data.</text>
</comment>
<dbReference type="EMBL" id="FJUW01000009">
    <property type="protein sequence ID" value="CZS94918.1"/>
    <property type="molecule type" value="Genomic_DNA"/>
</dbReference>
<sequence length="134" mass="15024">MPAVLWVSILGSKPHAEKDAYRGEIPSERDVPELAKPHTDQTNKYEEDCLCHEPGIIKCNEVGIDPGDAVSSLYLKPTGKGPRGRLLLYFRHLSGSCRSSEMQYYRLKPLQNLKIHSALAQQMHGRSPVVELTQ</sequence>
<evidence type="ECO:0000313" key="3">
    <source>
        <dbReference type="Proteomes" id="UP000178129"/>
    </source>
</evidence>
<proteinExistence type="predicted"/>
<accession>A0A1E1KA18</accession>
<feature type="region of interest" description="Disordered" evidence="1">
    <location>
        <begin position="18"/>
        <end position="40"/>
    </location>
</feature>
<keyword evidence="3" id="KW-1185">Reference proteome</keyword>
<dbReference type="InParanoid" id="A0A1E1KA18"/>